<protein>
    <submittedName>
        <fullName evidence="1">Uncharacterized protein</fullName>
    </submittedName>
</protein>
<comment type="caution">
    <text evidence="1">The sequence shown here is derived from an EMBL/GenBank/DDBJ whole genome shotgun (WGS) entry which is preliminary data.</text>
</comment>
<sequence>MGRNNAQTLNSIRMLCRMQQVEEKVLYERSKLILSIYRDVCWSTVGRADEVHEELIYYCGSDLDSALVYLETFTPDEARERFEERIRSLFETKWIIELVEDTMLRVRDYPCRGDLYCEILSKCYLARFKYRESELLEVLGMERSTFYDRKKEAILLFGLSLWGGSIPKLRHFLVDNEENIAETVDDDRFRSDIIPTKVR</sequence>
<dbReference type="EMBL" id="JAAISW010000001">
    <property type="protein sequence ID" value="NSJ42281.1"/>
    <property type="molecule type" value="Genomic_DNA"/>
</dbReference>
<evidence type="ECO:0000313" key="2">
    <source>
        <dbReference type="Proteomes" id="UP000719916"/>
    </source>
</evidence>
<proteinExistence type="predicted"/>
<accession>A0ABD6LCE7</accession>
<dbReference type="Proteomes" id="UP000719916">
    <property type="component" value="Unassembled WGS sequence"/>
</dbReference>
<gene>
    <name evidence="1" type="ORF">G5B26_01530</name>
</gene>
<organism evidence="1 2">
    <name type="scientific">Enterocloster clostridioformis</name>
    <dbReference type="NCBI Taxonomy" id="1531"/>
    <lineage>
        <taxon>Bacteria</taxon>
        <taxon>Bacillati</taxon>
        <taxon>Bacillota</taxon>
        <taxon>Clostridia</taxon>
        <taxon>Lachnospirales</taxon>
        <taxon>Lachnospiraceae</taxon>
        <taxon>Enterocloster</taxon>
    </lineage>
</organism>
<reference evidence="1 2" key="1">
    <citation type="journal article" date="2020" name="Cell Host Microbe">
        <title>Functional and Genomic Variation between Human-Derived Isolates of Lachnospiraceae Reveals Inter- and Intra-Species Diversity.</title>
        <authorList>
            <person name="Sorbara M.T."/>
            <person name="Littmann E.R."/>
            <person name="Fontana E."/>
            <person name="Moody T.U."/>
            <person name="Kohout C.E."/>
            <person name="Gjonbalaj M."/>
            <person name="Eaton V."/>
            <person name="Seok R."/>
            <person name="Leiner I.M."/>
            <person name="Pamer E.G."/>
        </authorList>
    </citation>
    <scope>NUCLEOTIDE SEQUENCE [LARGE SCALE GENOMIC DNA]</scope>
    <source>
        <strain evidence="1 2">MSK.2.26</strain>
    </source>
</reference>
<dbReference type="AlphaFoldDB" id="A0ABD6LCE7"/>
<evidence type="ECO:0000313" key="1">
    <source>
        <dbReference type="EMBL" id="NSJ42281.1"/>
    </source>
</evidence>
<name>A0ABD6LCE7_9FIRM</name>
<dbReference type="RefSeq" id="WP_002585551.1">
    <property type="nucleotide sequence ID" value="NZ_JAAISW010000001.1"/>
</dbReference>